<dbReference type="EMBL" id="JAHESC010000017">
    <property type="protein sequence ID" value="MBT1687486.1"/>
    <property type="molecule type" value="Genomic_DNA"/>
</dbReference>
<name>A0AAP2GHS3_9BACT</name>
<dbReference type="SUPFAM" id="SSF103088">
    <property type="entry name" value="OmpA-like"/>
    <property type="match status" value="1"/>
</dbReference>
<evidence type="ECO:0000313" key="8">
    <source>
        <dbReference type="Proteomes" id="UP001319180"/>
    </source>
</evidence>
<evidence type="ECO:0000256" key="2">
    <source>
        <dbReference type="ARBA" id="ARBA00023136"/>
    </source>
</evidence>
<feature type="chain" id="PRO_5042899145" evidence="5">
    <location>
        <begin position="19"/>
        <end position="585"/>
    </location>
</feature>
<dbReference type="PROSITE" id="PS51123">
    <property type="entry name" value="OMPA_2"/>
    <property type="match status" value="1"/>
</dbReference>
<dbReference type="InterPro" id="IPR011659">
    <property type="entry name" value="WD40"/>
</dbReference>
<keyword evidence="2 4" id="KW-0472">Membrane</keyword>
<evidence type="ECO:0000256" key="5">
    <source>
        <dbReference type="SAM" id="SignalP"/>
    </source>
</evidence>
<dbReference type="InterPro" id="IPR050330">
    <property type="entry name" value="Bact_OuterMem_StrucFunc"/>
</dbReference>
<dbReference type="Gene3D" id="3.30.1330.60">
    <property type="entry name" value="OmpA-like domain"/>
    <property type="match status" value="1"/>
</dbReference>
<keyword evidence="3" id="KW-0998">Cell outer membrane</keyword>
<dbReference type="InterPro" id="IPR006664">
    <property type="entry name" value="OMP_bac"/>
</dbReference>
<dbReference type="Proteomes" id="UP001319180">
    <property type="component" value="Unassembled WGS sequence"/>
</dbReference>
<dbReference type="CDD" id="cd07185">
    <property type="entry name" value="OmpA_C-like"/>
    <property type="match status" value="1"/>
</dbReference>
<keyword evidence="5" id="KW-0732">Signal</keyword>
<evidence type="ECO:0000259" key="6">
    <source>
        <dbReference type="PROSITE" id="PS51123"/>
    </source>
</evidence>
<accession>A0AAP2GHS3</accession>
<dbReference type="PANTHER" id="PTHR30329:SF21">
    <property type="entry name" value="LIPOPROTEIN YIAD-RELATED"/>
    <property type="match status" value="1"/>
</dbReference>
<dbReference type="AlphaFoldDB" id="A0AAP2GHS3"/>
<dbReference type="Pfam" id="PF00691">
    <property type="entry name" value="OmpA"/>
    <property type="match status" value="1"/>
</dbReference>
<gene>
    <name evidence="7" type="ORF">KK078_13025</name>
</gene>
<protein>
    <submittedName>
        <fullName evidence="7">OmpA family protein</fullName>
    </submittedName>
</protein>
<feature type="signal peptide" evidence="5">
    <location>
        <begin position="1"/>
        <end position="18"/>
    </location>
</feature>
<keyword evidence="8" id="KW-1185">Reference proteome</keyword>
<evidence type="ECO:0000256" key="1">
    <source>
        <dbReference type="ARBA" id="ARBA00004442"/>
    </source>
</evidence>
<proteinExistence type="predicted"/>
<feature type="domain" description="OmpA-like" evidence="6">
    <location>
        <begin position="469"/>
        <end position="585"/>
    </location>
</feature>
<evidence type="ECO:0000313" key="7">
    <source>
        <dbReference type="EMBL" id="MBT1687486.1"/>
    </source>
</evidence>
<comment type="caution">
    <text evidence="7">The sequence shown here is derived from an EMBL/GenBank/DDBJ whole genome shotgun (WGS) entry which is preliminary data.</text>
</comment>
<organism evidence="7 8">
    <name type="scientific">Dawidia soli</name>
    <dbReference type="NCBI Taxonomy" id="2782352"/>
    <lineage>
        <taxon>Bacteria</taxon>
        <taxon>Pseudomonadati</taxon>
        <taxon>Bacteroidota</taxon>
        <taxon>Cytophagia</taxon>
        <taxon>Cytophagales</taxon>
        <taxon>Chryseotaleaceae</taxon>
        <taxon>Dawidia</taxon>
    </lineage>
</organism>
<evidence type="ECO:0000256" key="4">
    <source>
        <dbReference type="PROSITE-ProRule" id="PRU00473"/>
    </source>
</evidence>
<dbReference type="Gene3D" id="2.60.40.1120">
    <property type="entry name" value="Carboxypeptidase-like, regulatory domain"/>
    <property type="match status" value="2"/>
</dbReference>
<dbReference type="PANTHER" id="PTHR30329">
    <property type="entry name" value="STATOR ELEMENT OF FLAGELLAR MOTOR COMPLEX"/>
    <property type="match status" value="1"/>
</dbReference>
<comment type="subcellular location">
    <subcellularLocation>
        <location evidence="1">Cell outer membrane</location>
    </subcellularLocation>
</comment>
<dbReference type="InterPro" id="IPR036737">
    <property type="entry name" value="OmpA-like_sf"/>
</dbReference>
<dbReference type="RefSeq" id="WP_254090718.1">
    <property type="nucleotide sequence ID" value="NZ_JAHESC010000017.1"/>
</dbReference>
<dbReference type="SUPFAM" id="SSF82171">
    <property type="entry name" value="DPP6 N-terminal domain-like"/>
    <property type="match status" value="1"/>
</dbReference>
<reference evidence="7 8" key="1">
    <citation type="submission" date="2021-05" db="EMBL/GenBank/DDBJ databases">
        <title>A Polyphasic approach of four new species of the genus Ohtaekwangia: Ohtaekwangia histidinii sp. nov., Ohtaekwangia cretensis sp. nov., Ohtaekwangia indiensis sp. nov., Ohtaekwangia reichenbachii sp. nov. from diverse environment.</title>
        <authorList>
            <person name="Octaviana S."/>
        </authorList>
    </citation>
    <scope>NUCLEOTIDE SEQUENCE [LARGE SCALE GENOMIC DNA]</scope>
    <source>
        <strain evidence="7 8">PWU37</strain>
    </source>
</reference>
<dbReference type="Pfam" id="PF07676">
    <property type="entry name" value="PD40"/>
    <property type="match status" value="2"/>
</dbReference>
<dbReference type="InterPro" id="IPR006665">
    <property type="entry name" value="OmpA-like"/>
</dbReference>
<sequence>MRSLLLLFLVSLTFCARAQQQSMLRYELVKMDKNVNTFRHEAAPVVSPDGNTLYFFVQNHPDNTFGKDDSQDIWVSKKDANGVWGVAEHLGNPYNIHPSNQVFTVFDDGSLFIRGGRSKGEKGFSIVSNGSLKELDVKDFKSMNKGRFYGASMSADQKFMILYFSEKDNAQLSDLYLSHAQPDGSWSRPEKMGLSTTTDEVGPFISPDQKTLYFGSARQAPGRQGGVDIYKTTRLDDTWKKWSDPVNMGKPINTNALDFYFTIDREGNIFTSRANKALEGAQLDLYQLVPKTFTVNLTGVVLNEKTQDPIVAALDVKIKEKEPLKLKSNTTGKFETKLPETQAITVAASAEGFLPKEQSLKLPVLTADTTLFVEILLKPVAKKLIVMGNVYDKKTEKLIAARVDVTLRQDRKTTFKVPAEKGAFEKEVPRLGWYMLSANAEGYLNATDSVQLESEELSPATRDLYLEPIEIGVTVRLKNIYFDFDKTTLKKESFTELNKVADFLKQNATVEIEIAGHTDSKGSDDYNANLSQGRSQSVVDYLVSQGIESFRLTAHGYGESKPIDTNDTDAGRANNRRVEFTIVKK</sequence>
<evidence type="ECO:0000256" key="3">
    <source>
        <dbReference type="ARBA" id="ARBA00023237"/>
    </source>
</evidence>
<dbReference type="PRINTS" id="PR01021">
    <property type="entry name" value="OMPADOMAIN"/>
</dbReference>
<dbReference type="GO" id="GO:0009279">
    <property type="term" value="C:cell outer membrane"/>
    <property type="evidence" value="ECO:0007669"/>
    <property type="project" value="UniProtKB-SubCell"/>
</dbReference>